<organism evidence="1 2">
    <name type="scientific">Metarhizium brunneum</name>
    <dbReference type="NCBI Taxonomy" id="500148"/>
    <lineage>
        <taxon>Eukaryota</taxon>
        <taxon>Fungi</taxon>
        <taxon>Dikarya</taxon>
        <taxon>Ascomycota</taxon>
        <taxon>Pezizomycotina</taxon>
        <taxon>Sordariomycetes</taxon>
        <taxon>Hypocreomycetidae</taxon>
        <taxon>Hypocreales</taxon>
        <taxon>Clavicipitaceae</taxon>
        <taxon>Metarhizium</taxon>
    </lineage>
</organism>
<gene>
    <name evidence="1" type="ORF">G6M90_00g068070</name>
</gene>
<protein>
    <submittedName>
        <fullName evidence="1">Uncharacterized protein</fullName>
    </submittedName>
</protein>
<dbReference type="AlphaFoldDB" id="A0A7D5YUQ7"/>
<proteinExistence type="predicted"/>
<dbReference type="KEGG" id="mbrn:90967890"/>
<accession>A0A7D5YUQ7</accession>
<sequence>MPQNGENYTSVDECLGSRNINPDDLGGHPILNDEYAVRSDTLPGKRREDTLLRANKGLVTALEKLKAALSPELLENLDANIRDTKEMLGVPGVDIQAIVDSFRKLRD</sequence>
<keyword evidence="2" id="KW-1185">Reference proteome</keyword>
<dbReference type="GeneID" id="90967890"/>
<reference evidence="1 2" key="1">
    <citation type="submission" date="2020-07" db="EMBL/GenBank/DDBJ databases">
        <title>Telomere length de novo assembly of all 7 chromosomes of the fungus, Metarhizium brunneum, using a novel assembly pipeline.</title>
        <authorList>
            <person name="Saud z."/>
            <person name="Kortsinoglou A."/>
            <person name="Kouvelis V.N."/>
            <person name="Butt T.M."/>
        </authorList>
    </citation>
    <scope>NUCLEOTIDE SEQUENCE [LARGE SCALE GENOMIC DNA]</scope>
    <source>
        <strain evidence="1 2">4556</strain>
    </source>
</reference>
<dbReference type="EMBL" id="CP058935">
    <property type="protein sequence ID" value="QLI70242.1"/>
    <property type="molecule type" value="Genomic_DNA"/>
</dbReference>
<dbReference type="RefSeq" id="XP_065986965.1">
    <property type="nucleotide sequence ID" value="XM_066130861.1"/>
</dbReference>
<dbReference type="Proteomes" id="UP000510686">
    <property type="component" value="Chromosome 4"/>
</dbReference>
<evidence type="ECO:0000313" key="2">
    <source>
        <dbReference type="Proteomes" id="UP000510686"/>
    </source>
</evidence>
<dbReference type="OrthoDB" id="10544949at2759"/>
<name>A0A7D5YUQ7_9HYPO</name>
<evidence type="ECO:0000313" key="1">
    <source>
        <dbReference type="EMBL" id="QLI70242.1"/>
    </source>
</evidence>